<dbReference type="InterPro" id="IPR008979">
    <property type="entry name" value="Galactose-bd-like_sf"/>
</dbReference>
<dbReference type="SUPFAM" id="SSF49785">
    <property type="entry name" value="Galactose-binding domain-like"/>
    <property type="match status" value="1"/>
</dbReference>
<evidence type="ECO:0000256" key="16">
    <source>
        <dbReference type="ARBA" id="ARBA00038429"/>
    </source>
</evidence>
<dbReference type="Gene3D" id="3.20.20.80">
    <property type="entry name" value="Glycosidases"/>
    <property type="match status" value="1"/>
</dbReference>
<keyword evidence="25" id="KW-1185">Reference proteome</keyword>
<dbReference type="GO" id="GO:0006516">
    <property type="term" value="P:glycoprotein catabolic process"/>
    <property type="evidence" value="ECO:0007669"/>
    <property type="project" value="TreeGrafter"/>
</dbReference>
<gene>
    <name evidence="24" type="ORF">CR203_14155</name>
</gene>
<dbReference type="Pfam" id="PF17753">
    <property type="entry name" value="Ig_mannosidase"/>
    <property type="match status" value="1"/>
</dbReference>
<dbReference type="Pfam" id="PF02836">
    <property type="entry name" value="Glyco_hydro_2_C"/>
    <property type="match status" value="1"/>
</dbReference>
<comment type="function">
    <text evidence="2">Exoglycosidase that cleaves the single beta-linked mannose residue from the non-reducing end of all N-linked glycoprotein oligosaccharides.</text>
</comment>
<keyword evidence="11 24" id="KW-0378">Hydrolase</keyword>
<dbReference type="InterPro" id="IPR006102">
    <property type="entry name" value="Ig-like_GH2"/>
</dbReference>
<evidence type="ECO:0000256" key="12">
    <source>
        <dbReference type="ARBA" id="ARBA00023157"/>
    </source>
</evidence>
<dbReference type="OrthoDB" id="9801077at2"/>
<dbReference type="FunFam" id="3.20.20.80:FF:000050">
    <property type="entry name" value="Beta-mannosidase B"/>
    <property type="match status" value="1"/>
</dbReference>
<evidence type="ECO:0000256" key="1">
    <source>
        <dbReference type="ARBA" id="ARBA00000829"/>
    </source>
</evidence>
<evidence type="ECO:0000256" key="13">
    <source>
        <dbReference type="ARBA" id="ARBA00023180"/>
    </source>
</evidence>
<protein>
    <recommendedName>
        <fullName evidence="8">Beta-mannosidase</fullName>
        <ecNumber evidence="7">3.2.1.25</ecNumber>
    </recommendedName>
    <alternativeName>
        <fullName evidence="17">Beta-mannosidase B</fullName>
    </alternativeName>
    <alternativeName>
        <fullName evidence="15">Lysosomal beta A mannosidase</fullName>
    </alternativeName>
    <alternativeName>
        <fullName evidence="18">Mannanase B</fullName>
    </alternativeName>
</protein>
<comment type="catalytic activity">
    <reaction evidence="1">
        <text>Hydrolysis of terminal, non-reducing beta-D-mannose residues in beta-D-mannosides.</text>
        <dbReference type="EC" id="3.2.1.25"/>
    </reaction>
</comment>
<evidence type="ECO:0000256" key="9">
    <source>
        <dbReference type="ARBA" id="ARBA00022525"/>
    </source>
</evidence>
<comment type="subunit">
    <text evidence="6">Homodimer.</text>
</comment>
<dbReference type="InterPro" id="IPR006103">
    <property type="entry name" value="Glyco_hydro_2_cat"/>
</dbReference>
<comment type="subunit">
    <text evidence="5">Monomer.</text>
</comment>
<dbReference type="Gene3D" id="2.60.120.260">
    <property type="entry name" value="Galactose-binding domain-like"/>
    <property type="match status" value="1"/>
</dbReference>
<evidence type="ECO:0000256" key="7">
    <source>
        <dbReference type="ARBA" id="ARBA00012754"/>
    </source>
</evidence>
<evidence type="ECO:0000259" key="21">
    <source>
        <dbReference type="Pfam" id="PF17753"/>
    </source>
</evidence>
<dbReference type="RefSeq" id="WP_110934618.1">
    <property type="nucleotide sequence ID" value="NZ_KZ614146.1"/>
</dbReference>
<dbReference type="PANTHER" id="PTHR43730:SF1">
    <property type="entry name" value="BETA-MANNOSIDASE"/>
    <property type="match status" value="1"/>
</dbReference>
<evidence type="ECO:0000256" key="11">
    <source>
        <dbReference type="ARBA" id="ARBA00022801"/>
    </source>
</evidence>
<reference evidence="24 25" key="1">
    <citation type="submission" date="2017-10" db="EMBL/GenBank/DDBJ databases">
        <title>Bacillus sp. nov., a halophilic bacterium isolated from a Keqin Lake.</title>
        <authorList>
            <person name="Wang H."/>
        </authorList>
    </citation>
    <scope>NUCLEOTIDE SEQUENCE [LARGE SCALE GENOMIC DNA]</scope>
    <source>
        <strain evidence="24 25">KCTC 13187</strain>
    </source>
</reference>
<organism evidence="24 25">
    <name type="scientific">Salipaludibacillus neizhouensis</name>
    <dbReference type="NCBI Taxonomy" id="885475"/>
    <lineage>
        <taxon>Bacteria</taxon>
        <taxon>Bacillati</taxon>
        <taxon>Bacillota</taxon>
        <taxon>Bacilli</taxon>
        <taxon>Bacillales</taxon>
        <taxon>Bacillaceae</taxon>
    </lineage>
</organism>
<keyword evidence="14" id="KW-0326">Glycosidase</keyword>
<name>A0A3A9K1I8_9BACI</name>
<proteinExistence type="inferred from homology"/>
<accession>A0A3A9K1I8</accession>
<sequence length="821" mass="94809">MAQLSLNGNWKFKRKGDTEWLNALVPGSVYADLLENKKMVDPFYRDNEEEVKELSNYNYIYEKQFDLDQSIFDNDSVKLVFEGIDTISEIYINGTLISKTNNMHRTYAFDVSKDVHIGRNILKVVLFSPLQYVAKKHAENPIWGVEDAVPGFSHIRKAHSMFGWDWGPQLPDLGIWKNVSIKGESEAVISDVYISQDHQEDEVNLNVSVQTKQWQDIALTAEVSVEDPDGEIVVSEKQKLNESSTNLKLTVHNPKKWYPAQYGDQSLYKVTIELRTNGKLIDENVYNIGLRTIEVVRESDQWGKSFYFKINGLPIFSKGANYIPEDSILSRANARTTEELITNCVKANFNMIRVWGGGHYPTDEFYNLCDKYGLIVWQDFMFACAVYDLNEEFEETVREEVRDNIKRLRHHASLGLWCGNNEMEHAWNSWDFPKTEKHKNDYLTLFEKIIPTIVEDTDPETFYWPSSPSSGGNFLKTSDENEGDVHYWDVWHGLKPFTEYRKFKFRFVSEFGFQSFPSTKTIETFTKPEDRNIFSYVMEKHQKNGDANGKILYYLAENFKYPKDFESLVYTSQLLQGEAIKYGVEHWRRNMGRSMGAIYWQLNDCWPVASWASIDYYGRWKALHYFAKRFFAMTLLSAEESKTGANLVVTNDHIDPFKGTIKWVLRTAISEVLLEGEENVTVSSAAAKNGVSLDFTDLLSTYNKRRECFLEFTLEDESGAIISNGTSLFVPAKHFKFKNPELYFTVEEKEAVFEVVVRGMSLAKYVELSHQEDVVFSDNYFDVVGKGKSVKVEVDKKDSPMSLIELKEGLAIKSLYDSYVD</sequence>
<dbReference type="SUPFAM" id="SSF49303">
    <property type="entry name" value="beta-Galactosidase/glucuronidase domain"/>
    <property type="match status" value="3"/>
</dbReference>
<dbReference type="InterPro" id="IPR017853">
    <property type="entry name" value="GH"/>
</dbReference>
<dbReference type="InterPro" id="IPR036156">
    <property type="entry name" value="Beta-gal/glucu_dom_sf"/>
</dbReference>
<feature type="domain" description="Mannosidase Ig/CBM-like" evidence="22">
    <location>
        <begin position="646"/>
        <end position="734"/>
    </location>
</feature>
<keyword evidence="13" id="KW-0325">Glycoprotein</keyword>
<evidence type="ECO:0000259" key="22">
    <source>
        <dbReference type="Pfam" id="PF17786"/>
    </source>
</evidence>
<evidence type="ECO:0000256" key="5">
    <source>
        <dbReference type="ARBA" id="ARBA00011245"/>
    </source>
</evidence>
<comment type="pathway">
    <text evidence="4">Glycan metabolism; N-glycan degradation.</text>
</comment>
<evidence type="ECO:0000256" key="15">
    <source>
        <dbReference type="ARBA" id="ARBA00032581"/>
    </source>
</evidence>
<dbReference type="Pfam" id="PF00703">
    <property type="entry name" value="Glyco_hydro_2"/>
    <property type="match status" value="1"/>
</dbReference>
<dbReference type="EMBL" id="PDOE01000005">
    <property type="protein sequence ID" value="RKL66964.1"/>
    <property type="molecule type" value="Genomic_DNA"/>
</dbReference>
<dbReference type="Gene3D" id="2.60.40.10">
    <property type="entry name" value="Immunoglobulins"/>
    <property type="match status" value="3"/>
</dbReference>
<evidence type="ECO:0000256" key="18">
    <source>
        <dbReference type="ARBA" id="ARBA00041614"/>
    </source>
</evidence>
<dbReference type="InterPro" id="IPR054593">
    <property type="entry name" value="Beta-mannosidase-like_N2"/>
</dbReference>
<evidence type="ECO:0000259" key="20">
    <source>
        <dbReference type="Pfam" id="PF02836"/>
    </source>
</evidence>
<dbReference type="Proteomes" id="UP000281498">
    <property type="component" value="Unassembled WGS sequence"/>
</dbReference>
<evidence type="ECO:0000256" key="6">
    <source>
        <dbReference type="ARBA" id="ARBA00011738"/>
    </source>
</evidence>
<keyword evidence="12" id="KW-1015">Disulfide bond</keyword>
<evidence type="ECO:0000256" key="17">
    <source>
        <dbReference type="ARBA" id="ARBA00041069"/>
    </source>
</evidence>
<evidence type="ECO:0000256" key="4">
    <source>
        <dbReference type="ARBA" id="ARBA00004740"/>
    </source>
</evidence>
<evidence type="ECO:0000256" key="2">
    <source>
        <dbReference type="ARBA" id="ARBA00003150"/>
    </source>
</evidence>
<dbReference type="PANTHER" id="PTHR43730">
    <property type="entry name" value="BETA-MANNOSIDASE"/>
    <property type="match status" value="1"/>
</dbReference>
<feature type="domain" description="Glycoside hydrolase family 2 catalytic" evidence="20">
    <location>
        <begin position="308"/>
        <end position="428"/>
    </location>
</feature>
<dbReference type="Pfam" id="PF22666">
    <property type="entry name" value="Glyco_hydro_2_N2"/>
    <property type="match status" value="1"/>
</dbReference>
<evidence type="ECO:0000259" key="23">
    <source>
        <dbReference type="Pfam" id="PF22666"/>
    </source>
</evidence>
<dbReference type="GO" id="GO:0005576">
    <property type="term" value="C:extracellular region"/>
    <property type="evidence" value="ECO:0007669"/>
    <property type="project" value="UniProtKB-SubCell"/>
</dbReference>
<comment type="subcellular location">
    <subcellularLocation>
        <location evidence="3">Secreted</location>
    </subcellularLocation>
</comment>
<dbReference type="InterPro" id="IPR013783">
    <property type="entry name" value="Ig-like_fold"/>
</dbReference>
<dbReference type="SUPFAM" id="SSF51445">
    <property type="entry name" value="(Trans)glycosidases"/>
    <property type="match status" value="1"/>
</dbReference>
<evidence type="ECO:0000259" key="19">
    <source>
        <dbReference type="Pfam" id="PF00703"/>
    </source>
</evidence>
<dbReference type="InterPro" id="IPR050887">
    <property type="entry name" value="Beta-mannosidase_GH2"/>
</dbReference>
<dbReference type="GO" id="GO:0005975">
    <property type="term" value="P:carbohydrate metabolic process"/>
    <property type="evidence" value="ECO:0007669"/>
    <property type="project" value="InterPro"/>
</dbReference>
<evidence type="ECO:0000256" key="10">
    <source>
        <dbReference type="ARBA" id="ARBA00022729"/>
    </source>
</evidence>
<dbReference type="EC" id="3.2.1.25" evidence="7"/>
<keyword evidence="9" id="KW-0964">Secreted</keyword>
<feature type="domain" description="Glycoside hydrolase family 2 immunoglobulin-like beta-sandwich" evidence="19">
    <location>
        <begin position="189"/>
        <end position="291"/>
    </location>
</feature>
<dbReference type="InterPro" id="IPR041625">
    <property type="entry name" value="Beta-mannosidase_Ig"/>
</dbReference>
<evidence type="ECO:0000256" key="8">
    <source>
        <dbReference type="ARBA" id="ARBA00015707"/>
    </source>
</evidence>
<evidence type="ECO:0000313" key="24">
    <source>
        <dbReference type="EMBL" id="RKL66964.1"/>
    </source>
</evidence>
<evidence type="ECO:0000256" key="3">
    <source>
        <dbReference type="ARBA" id="ARBA00004613"/>
    </source>
</evidence>
<dbReference type="AlphaFoldDB" id="A0A3A9K1I8"/>
<keyword evidence="10" id="KW-0732">Signal</keyword>
<dbReference type="InterPro" id="IPR041447">
    <property type="entry name" value="Mannosidase_ig"/>
</dbReference>
<dbReference type="Pfam" id="PF17786">
    <property type="entry name" value="Mannosidase_ig"/>
    <property type="match status" value="1"/>
</dbReference>
<feature type="domain" description="Beta-mannosidase-like galactose-binding" evidence="23">
    <location>
        <begin position="10"/>
        <end position="177"/>
    </location>
</feature>
<comment type="caution">
    <text evidence="24">The sequence shown here is derived from an EMBL/GenBank/DDBJ whole genome shotgun (WGS) entry which is preliminary data.</text>
</comment>
<evidence type="ECO:0000313" key="25">
    <source>
        <dbReference type="Proteomes" id="UP000281498"/>
    </source>
</evidence>
<comment type="similarity">
    <text evidence="16">Belongs to the glycosyl hydrolase 2 family. Beta-mannosidase B subfamily.</text>
</comment>
<dbReference type="GO" id="GO:0004567">
    <property type="term" value="F:beta-mannosidase activity"/>
    <property type="evidence" value="ECO:0007669"/>
    <property type="project" value="UniProtKB-EC"/>
</dbReference>
<feature type="domain" description="Beta-mannosidase Ig-fold" evidence="21">
    <location>
        <begin position="738"/>
        <end position="818"/>
    </location>
</feature>
<evidence type="ECO:0000256" key="14">
    <source>
        <dbReference type="ARBA" id="ARBA00023295"/>
    </source>
</evidence>